<reference evidence="3" key="1">
    <citation type="submission" date="2014-04" db="EMBL/GenBank/DDBJ databases">
        <title>Evolutionary Origins and Diversification of the Mycorrhizal Mutualists.</title>
        <authorList>
            <consortium name="DOE Joint Genome Institute"/>
            <consortium name="Mycorrhizal Genomics Consortium"/>
            <person name="Kohler A."/>
            <person name="Kuo A."/>
            <person name="Nagy L.G."/>
            <person name="Floudas D."/>
            <person name="Copeland A."/>
            <person name="Barry K.W."/>
            <person name="Cichocki N."/>
            <person name="Veneault-Fourrey C."/>
            <person name="LaButti K."/>
            <person name="Lindquist E.A."/>
            <person name="Lipzen A."/>
            <person name="Lundell T."/>
            <person name="Morin E."/>
            <person name="Murat C."/>
            <person name="Riley R."/>
            <person name="Ohm R."/>
            <person name="Sun H."/>
            <person name="Tunlid A."/>
            <person name="Henrissat B."/>
            <person name="Grigoriev I.V."/>
            <person name="Hibbett D.S."/>
            <person name="Martin F."/>
        </authorList>
    </citation>
    <scope>NUCLEOTIDE SEQUENCE [LARGE SCALE GENOMIC DNA]</scope>
    <source>
        <strain evidence="3">FD-334 SS-4</strain>
    </source>
</reference>
<dbReference type="EMBL" id="KN817772">
    <property type="protein sequence ID" value="KJA13189.1"/>
    <property type="molecule type" value="Genomic_DNA"/>
</dbReference>
<dbReference type="Pfam" id="PF26147">
    <property type="entry name" value="AB_HYDROLASE_YMC0-YMC35"/>
    <property type="match status" value="1"/>
</dbReference>
<dbReference type="PANTHER" id="PTHR47349:SF1">
    <property type="entry name" value="AER328WP"/>
    <property type="match status" value="1"/>
</dbReference>
<dbReference type="InterPro" id="IPR058933">
    <property type="entry name" value="YMC020W-like_ab_hydrolase"/>
</dbReference>
<evidence type="ECO:0000259" key="1">
    <source>
        <dbReference type="Pfam" id="PF26147"/>
    </source>
</evidence>
<name>A0A0D2N1Y6_HYPSF</name>
<gene>
    <name evidence="2" type="ORF">HYPSUDRAFT_60044</name>
</gene>
<dbReference type="InterPro" id="IPR058934">
    <property type="entry name" value="YMC020W-like"/>
</dbReference>
<keyword evidence="3" id="KW-1185">Reference proteome</keyword>
<protein>
    <recommendedName>
        <fullName evidence="1">YMC020W-like alpha/beta hydrolase domain-containing protein</fullName>
    </recommendedName>
</protein>
<evidence type="ECO:0000313" key="2">
    <source>
        <dbReference type="EMBL" id="KJA13189.1"/>
    </source>
</evidence>
<dbReference type="Proteomes" id="UP000054270">
    <property type="component" value="Unassembled WGS sequence"/>
</dbReference>
<dbReference type="OrthoDB" id="5598028at2759"/>
<sequence length="173" mass="18629">MLHTVFGEALHAAEVEHGMQLEKIMKIPLEGNGTIERRVDNPSRRLTHGSIHRLYTKLLANGEWITDLHAADAIIVVTHSQGSIVSTHLLDCLIRDGHIVAPKNVDAVRADALKNIAMAAGEGGVGGGVGAGTAGIHLGPLRYLSSSTLVGPYLQYFESTAARELFEFQMVQE</sequence>
<proteinExistence type="predicted"/>
<dbReference type="AlphaFoldDB" id="A0A0D2N1Y6"/>
<dbReference type="PANTHER" id="PTHR47349">
    <property type="entry name" value="CHROMOSOME 8, WHOLE GENOME SHOTGUN SEQUENCE"/>
    <property type="match status" value="1"/>
</dbReference>
<feature type="domain" description="YMC020W-like alpha/beta hydrolase" evidence="1">
    <location>
        <begin position="9"/>
        <end position="101"/>
    </location>
</feature>
<organism evidence="2 3">
    <name type="scientific">Hypholoma sublateritium (strain FD-334 SS-4)</name>
    <dbReference type="NCBI Taxonomy" id="945553"/>
    <lineage>
        <taxon>Eukaryota</taxon>
        <taxon>Fungi</taxon>
        <taxon>Dikarya</taxon>
        <taxon>Basidiomycota</taxon>
        <taxon>Agaricomycotina</taxon>
        <taxon>Agaricomycetes</taxon>
        <taxon>Agaricomycetidae</taxon>
        <taxon>Agaricales</taxon>
        <taxon>Agaricineae</taxon>
        <taxon>Strophariaceae</taxon>
        <taxon>Hypholoma</taxon>
    </lineage>
</organism>
<accession>A0A0D2N1Y6</accession>
<evidence type="ECO:0000313" key="3">
    <source>
        <dbReference type="Proteomes" id="UP000054270"/>
    </source>
</evidence>